<dbReference type="RefSeq" id="WP_011585740.1">
    <property type="nucleotide sequence ID" value="NC_008255.1"/>
</dbReference>
<name>A0A6N4ST52_CYTH3</name>
<organism evidence="1 2">
    <name type="scientific">Cytophaga hutchinsonii (strain ATCC 33406 / DSM 1761 / CIP 103989 / NBRC 15051 / NCIMB 9469 / D465)</name>
    <dbReference type="NCBI Taxonomy" id="269798"/>
    <lineage>
        <taxon>Bacteria</taxon>
        <taxon>Pseudomonadati</taxon>
        <taxon>Bacteroidota</taxon>
        <taxon>Cytophagia</taxon>
        <taxon>Cytophagales</taxon>
        <taxon>Cytophagaceae</taxon>
        <taxon>Cytophaga</taxon>
    </lineage>
</organism>
<dbReference type="Proteomes" id="UP000001822">
    <property type="component" value="Chromosome"/>
</dbReference>
<reference evidence="1 2" key="1">
    <citation type="journal article" date="2007" name="Appl. Environ. Microbiol.">
        <title>Genome sequence of the cellulolytic gliding bacterium Cytophaga hutchinsonii.</title>
        <authorList>
            <person name="Xie G."/>
            <person name="Bruce D.C."/>
            <person name="Challacombe J.F."/>
            <person name="Chertkov O."/>
            <person name="Detter J.C."/>
            <person name="Gilna P."/>
            <person name="Han C.S."/>
            <person name="Lucas S."/>
            <person name="Misra M."/>
            <person name="Myers G.L."/>
            <person name="Richardson P."/>
            <person name="Tapia R."/>
            <person name="Thayer N."/>
            <person name="Thompson L.S."/>
            <person name="Brettin T.S."/>
            <person name="Henrissat B."/>
            <person name="Wilson D.B."/>
            <person name="McBride M.J."/>
        </authorList>
    </citation>
    <scope>NUCLEOTIDE SEQUENCE [LARGE SCALE GENOMIC DNA]</scope>
    <source>
        <strain evidence="2">ATCC 33406 / DSM 1761 / CIP 103989 / NBRC 15051 / NCIMB 9469 / D465</strain>
    </source>
</reference>
<proteinExistence type="predicted"/>
<accession>A0A6N4ST52</accession>
<dbReference type="AlphaFoldDB" id="A0A6N4ST52"/>
<protein>
    <submittedName>
        <fullName evidence="1">Uncharacterized protein</fullName>
    </submittedName>
</protein>
<evidence type="ECO:0000313" key="1">
    <source>
        <dbReference type="EMBL" id="ABG59626.1"/>
    </source>
</evidence>
<dbReference type="KEGG" id="chu:CHU_2368"/>
<sequence length="163" mass="18353">MDSYIYTLSCALRIDPADFGGLSNTLEITIPCSTCQRYNRTIFFEEIDTPGICTPRAICAGFPGKLIERNVISGTDLVSITHTIEFEFESFIDKKYKGIARLDVFRWARIHLIVVCRNCATKSTISVSENAVRPVVYRCTCGEKLYEEKISPFGYNIKKNTAG</sequence>
<dbReference type="EMBL" id="CP000383">
    <property type="protein sequence ID" value="ABG59626.1"/>
    <property type="molecule type" value="Genomic_DNA"/>
</dbReference>
<evidence type="ECO:0000313" key="2">
    <source>
        <dbReference type="Proteomes" id="UP000001822"/>
    </source>
</evidence>
<keyword evidence="2" id="KW-1185">Reference proteome</keyword>
<gene>
    <name evidence="1" type="ordered locus">CHU_2368</name>
</gene>
<dbReference type="OrthoDB" id="4293512at2"/>